<feature type="region of interest" description="Disordered" evidence="1">
    <location>
        <begin position="128"/>
        <end position="154"/>
    </location>
</feature>
<dbReference type="OrthoDB" id="5060653at2759"/>
<keyword evidence="3" id="KW-1185">Reference proteome</keyword>
<accession>A0A0P7BQJ7</accession>
<dbReference type="AlphaFoldDB" id="A0A0P7BQJ7"/>
<reference evidence="2 3" key="1">
    <citation type="submission" date="2015-09" db="EMBL/GenBank/DDBJ databases">
        <title>Draft genome of a European isolate of the apple canker pathogen Neonectria ditissima.</title>
        <authorList>
            <person name="Gomez-Cortecero A."/>
            <person name="Harrison R.J."/>
            <person name="Armitage A.D."/>
        </authorList>
    </citation>
    <scope>NUCLEOTIDE SEQUENCE [LARGE SCALE GENOMIC DNA]</scope>
    <source>
        <strain evidence="2 3">R09/05</strain>
    </source>
</reference>
<evidence type="ECO:0000256" key="1">
    <source>
        <dbReference type="SAM" id="MobiDB-lite"/>
    </source>
</evidence>
<evidence type="ECO:0000313" key="3">
    <source>
        <dbReference type="Proteomes" id="UP000050424"/>
    </source>
</evidence>
<feature type="region of interest" description="Disordered" evidence="1">
    <location>
        <begin position="19"/>
        <end position="46"/>
    </location>
</feature>
<gene>
    <name evidence="2" type="ORF">AK830_g7</name>
</gene>
<evidence type="ECO:0000313" key="2">
    <source>
        <dbReference type="EMBL" id="KPM46371.1"/>
    </source>
</evidence>
<comment type="caution">
    <text evidence="2">The sequence shown here is derived from an EMBL/GenBank/DDBJ whole genome shotgun (WGS) entry which is preliminary data.</text>
</comment>
<feature type="compositionally biased region" description="Basic and acidic residues" evidence="1">
    <location>
        <begin position="19"/>
        <end position="33"/>
    </location>
</feature>
<name>A0A0P7BQJ7_9HYPO</name>
<sequence>MVKRFSGFDFWEQRCKALESSRGDDYEGQKRLSDAVNTSDNESTDEPALVVAPAALPQTIEPKDDFFEPDPIVVKKVRGVRHTVSISVAPLLLHSSQSALMSPHTSEDQEKIPSPTSKTCNNGEVALSHHAINHSRTRPYSLPTERPPRPSLRVDTNNLSATRHFNQRQSMPPMPSFPEAKVDYIASSQHHRETSESPSDCAKHLSREMDKAFEDLTKELHDSQCITAKDTNHYRTWNPDLDRVSAPLRPSIPRKPLRNSGQWAQKQIHDSAVSSMPNHSPMMPIKSFANNERQSLAHVKPMDYNLDDGLHAFLRWDTKHMSIFGFEMSPQVSG</sequence>
<protein>
    <submittedName>
        <fullName evidence="2">Uncharacterized protein</fullName>
    </submittedName>
</protein>
<dbReference type="EMBL" id="LKCW01000001">
    <property type="protein sequence ID" value="KPM46371.1"/>
    <property type="molecule type" value="Genomic_DNA"/>
</dbReference>
<organism evidence="2 3">
    <name type="scientific">Neonectria ditissima</name>
    <dbReference type="NCBI Taxonomy" id="78410"/>
    <lineage>
        <taxon>Eukaryota</taxon>
        <taxon>Fungi</taxon>
        <taxon>Dikarya</taxon>
        <taxon>Ascomycota</taxon>
        <taxon>Pezizomycotina</taxon>
        <taxon>Sordariomycetes</taxon>
        <taxon>Hypocreomycetidae</taxon>
        <taxon>Hypocreales</taxon>
        <taxon>Nectriaceae</taxon>
        <taxon>Neonectria</taxon>
    </lineage>
</organism>
<proteinExistence type="predicted"/>
<dbReference type="Proteomes" id="UP000050424">
    <property type="component" value="Unassembled WGS sequence"/>
</dbReference>